<dbReference type="Gene3D" id="3.30.9.10">
    <property type="entry name" value="D-Amino Acid Oxidase, subunit A, domain 2"/>
    <property type="match status" value="1"/>
</dbReference>
<dbReference type="Gene3D" id="3.50.50.60">
    <property type="entry name" value="FAD/NAD(P)-binding domain"/>
    <property type="match status" value="1"/>
</dbReference>
<dbReference type="OrthoDB" id="424974at2759"/>
<name>A0A074ZN77_OPIVI</name>
<dbReference type="AlphaFoldDB" id="A0A074ZN77"/>
<dbReference type="InterPro" id="IPR045170">
    <property type="entry name" value="MTOX"/>
</dbReference>
<feature type="domain" description="FAD dependent oxidoreductase" evidence="7">
    <location>
        <begin position="192"/>
        <end position="264"/>
    </location>
</feature>
<dbReference type="GeneID" id="20319894"/>
<dbReference type="Pfam" id="PF01266">
    <property type="entry name" value="DAO"/>
    <property type="match status" value="1"/>
</dbReference>
<evidence type="ECO:0000259" key="7">
    <source>
        <dbReference type="Pfam" id="PF01266"/>
    </source>
</evidence>
<reference evidence="8 9" key="1">
    <citation type="submission" date="2013-11" db="EMBL/GenBank/DDBJ databases">
        <title>Opisthorchis viverrini - life in the bile duct.</title>
        <authorList>
            <person name="Young N.D."/>
            <person name="Nagarajan N."/>
            <person name="Lin S.J."/>
            <person name="Korhonen P.K."/>
            <person name="Jex A.R."/>
            <person name="Hall R.S."/>
            <person name="Safavi-Hemami H."/>
            <person name="Kaewkong W."/>
            <person name="Bertrand D."/>
            <person name="Gao S."/>
            <person name="Seet Q."/>
            <person name="Wongkham S."/>
            <person name="Teh B.T."/>
            <person name="Wongkham C."/>
            <person name="Intapan P.M."/>
            <person name="Maleewong W."/>
            <person name="Yang X."/>
            <person name="Hu M."/>
            <person name="Wang Z."/>
            <person name="Hofmann A."/>
            <person name="Sternberg P.W."/>
            <person name="Tan P."/>
            <person name="Wang J."/>
            <person name="Gasser R.B."/>
        </authorList>
    </citation>
    <scope>NUCLEOTIDE SEQUENCE [LARGE SCALE GENOMIC DNA]</scope>
</reference>
<dbReference type="InterPro" id="IPR006076">
    <property type="entry name" value="FAD-dep_OxRdtase"/>
</dbReference>
<organism evidence="8 9">
    <name type="scientific">Opisthorchis viverrini</name>
    <name type="common">Southeast Asian liver fluke</name>
    <dbReference type="NCBI Taxonomy" id="6198"/>
    <lineage>
        <taxon>Eukaryota</taxon>
        <taxon>Metazoa</taxon>
        <taxon>Spiralia</taxon>
        <taxon>Lophotrochozoa</taxon>
        <taxon>Platyhelminthes</taxon>
        <taxon>Trematoda</taxon>
        <taxon>Digenea</taxon>
        <taxon>Opisthorchiida</taxon>
        <taxon>Opisthorchiata</taxon>
        <taxon>Opisthorchiidae</taxon>
        <taxon>Opisthorchis</taxon>
    </lineage>
</organism>
<accession>A0A074ZN77</accession>
<sequence length="295" mass="33540">MLHRDSTNSVIDLIFQETRSGFTKKHTTRMPPSERDPCGARRPKWLEREFTDRKVRGSNPTSASQLPLSRLRQPGSIPVLVFPSGSMAVRHRKGVTAERWEMRRQLVTVYVVRPGRHSPPRQSPDPNSELDPQNLQPGLDAPFLIDPKRLFLERRGLSGEFIVYSDNPQWDSVQQSSTSETAEKLDVDYTFFKRELSKQLGHRIPSLASAEVTSAWTAICDYNTVDQNLIIGHHPFYVNMFFCNGSSGHGAQHAIAIGRAVSELIIYGHYKSIDLTRFCFERLCLNEPVEETNAF</sequence>
<dbReference type="EMBL" id="KL596729">
    <property type="protein sequence ID" value="KER27177.1"/>
    <property type="molecule type" value="Genomic_DNA"/>
</dbReference>
<evidence type="ECO:0000256" key="3">
    <source>
        <dbReference type="ARBA" id="ARBA00022630"/>
    </source>
</evidence>
<dbReference type="CTD" id="20319894"/>
<dbReference type="PANTHER" id="PTHR10961:SF7">
    <property type="entry name" value="FAD DEPENDENT OXIDOREDUCTASE DOMAIN-CONTAINING PROTEIN"/>
    <property type="match status" value="1"/>
</dbReference>
<evidence type="ECO:0000256" key="6">
    <source>
        <dbReference type="SAM" id="MobiDB-lite"/>
    </source>
</evidence>
<evidence type="ECO:0000256" key="2">
    <source>
        <dbReference type="ARBA" id="ARBA00010989"/>
    </source>
</evidence>
<dbReference type="RefSeq" id="XP_009169049.1">
    <property type="nucleotide sequence ID" value="XM_009170785.1"/>
</dbReference>
<evidence type="ECO:0000313" key="8">
    <source>
        <dbReference type="EMBL" id="KER27177.1"/>
    </source>
</evidence>
<evidence type="ECO:0000256" key="1">
    <source>
        <dbReference type="ARBA" id="ARBA00001974"/>
    </source>
</evidence>
<comment type="cofactor">
    <cofactor evidence="1">
        <name>FAD</name>
        <dbReference type="ChEBI" id="CHEBI:57692"/>
    </cofactor>
</comment>
<feature type="compositionally biased region" description="Polar residues" evidence="6">
    <location>
        <begin position="58"/>
        <end position="67"/>
    </location>
</feature>
<dbReference type="GO" id="GO:0008115">
    <property type="term" value="F:sarcosine oxidase activity"/>
    <property type="evidence" value="ECO:0007669"/>
    <property type="project" value="TreeGrafter"/>
</dbReference>
<comment type="similarity">
    <text evidence="2">Belongs to the MSOX/MTOX family.</text>
</comment>
<dbReference type="PANTHER" id="PTHR10961">
    <property type="entry name" value="PEROXISOMAL SARCOSINE OXIDASE"/>
    <property type="match status" value="1"/>
</dbReference>
<feature type="compositionally biased region" description="Polar residues" evidence="6">
    <location>
        <begin position="124"/>
        <end position="136"/>
    </location>
</feature>
<dbReference type="STRING" id="6198.A0A074ZN77"/>
<dbReference type="GO" id="GO:0050660">
    <property type="term" value="F:flavin adenine dinucleotide binding"/>
    <property type="evidence" value="ECO:0007669"/>
    <property type="project" value="InterPro"/>
</dbReference>
<dbReference type="InterPro" id="IPR036188">
    <property type="entry name" value="FAD/NAD-bd_sf"/>
</dbReference>
<feature type="region of interest" description="Disordered" evidence="6">
    <location>
        <begin position="51"/>
        <end position="70"/>
    </location>
</feature>
<dbReference type="Proteomes" id="UP000054324">
    <property type="component" value="Unassembled WGS sequence"/>
</dbReference>
<protein>
    <recommendedName>
        <fullName evidence="7">FAD dependent oxidoreductase domain-containing protein</fullName>
    </recommendedName>
</protein>
<evidence type="ECO:0000313" key="9">
    <source>
        <dbReference type="Proteomes" id="UP000054324"/>
    </source>
</evidence>
<proteinExistence type="inferred from homology"/>
<keyword evidence="9" id="KW-1185">Reference proteome</keyword>
<keyword evidence="4" id="KW-0274">FAD</keyword>
<keyword evidence="5" id="KW-0560">Oxidoreductase</keyword>
<feature type="region of interest" description="Disordered" evidence="6">
    <location>
        <begin position="112"/>
        <end position="138"/>
    </location>
</feature>
<evidence type="ECO:0000256" key="5">
    <source>
        <dbReference type="ARBA" id="ARBA00023002"/>
    </source>
</evidence>
<gene>
    <name evidence="8" type="ORF">T265_05712</name>
</gene>
<dbReference type="KEGG" id="ovi:T265_05712"/>
<evidence type="ECO:0000256" key="4">
    <source>
        <dbReference type="ARBA" id="ARBA00022827"/>
    </source>
</evidence>
<keyword evidence="3" id="KW-0285">Flavoprotein</keyword>